<reference evidence="2 3" key="1">
    <citation type="submission" date="2024-10" db="EMBL/GenBank/DDBJ databases">
        <title>The Natural Products Discovery Center: Release of the First 8490 Sequenced Strains for Exploring Actinobacteria Biosynthetic Diversity.</title>
        <authorList>
            <person name="Kalkreuter E."/>
            <person name="Kautsar S.A."/>
            <person name="Yang D."/>
            <person name="Bader C.D."/>
            <person name="Teijaro C.N."/>
            <person name="Fluegel L."/>
            <person name="Davis C.M."/>
            <person name="Simpson J.R."/>
            <person name="Lauterbach L."/>
            <person name="Steele A.D."/>
            <person name="Gui C."/>
            <person name="Meng S."/>
            <person name="Li G."/>
            <person name="Viehrig K."/>
            <person name="Ye F."/>
            <person name="Su P."/>
            <person name="Kiefer A.F."/>
            <person name="Nichols A."/>
            <person name="Cepeda A.J."/>
            <person name="Yan W."/>
            <person name="Fan B."/>
            <person name="Jiang Y."/>
            <person name="Adhikari A."/>
            <person name="Zheng C.-J."/>
            <person name="Schuster L."/>
            <person name="Cowan T.M."/>
            <person name="Smanski M.J."/>
            <person name="Chevrette M.G."/>
            <person name="De Carvalho L.P.S."/>
            <person name="Shen B."/>
        </authorList>
    </citation>
    <scope>NUCLEOTIDE SEQUENCE [LARGE SCALE GENOMIC DNA]</scope>
    <source>
        <strain evidence="2 3">NPDC001390</strain>
    </source>
</reference>
<dbReference type="Proteomes" id="UP001602058">
    <property type="component" value="Unassembled WGS sequence"/>
</dbReference>
<organism evidence="2 3">
    <name type="scientific">Streptomyces bluensis</name>
    <dbReference type="NCBI Taxonomy" id="33897"/>
    <lineage>
        <taxon>Bacteria</taxon>
        <taxon>Bacillati</taxon>
        <taxon>Actinomycetota</taxon>
        <taxon>Actinomycetes</taxon>
        <taxon>Kitasatosporales</taxon>
        <taxon>Streptomycetaceae</taxon>
        <taxon>Streptomyces</taxon>
    </lineage>
</organism>
<sequence length="65" mass="6829">METAPAIFTGTVFVLFGSSLLLWTGHRVRHHEAVADGVHPRISAVVATLAGVSALALAAWCFAQV</sequence>
<proteinExistence type="predicted"/>
<evidence type="ECO:0000313" key="2">
    <source>
        <dbReference type="EMBL" id="MFF4520425.1"/>
    </source>
</evidence>
<dbReference type="EMBL" id="JBIAWJ010000001">
    <property type="protein sequence ID" value="MFF4520425.1"/>
    <property type="molecule type" value="Genomic_DNA"/>
</dbReference>
<keyword evidence="3" id="KW-1185">Reference proteome</keyword>
<evidence type="ECO:0000313" key="3">
    <source>
        <dbReference type="Proteomes" id="UP001602058"/>
    </source>
</evidence>
<name>A0ABW6UAF7_9ACTN</name>
<evidence type="ECO:0000256" key="1">
    <source>
        <dbReference type="SAM" id="Phobius"/>
    </source>
</evidence>
<dbReference type="RefSeq" id="WP_351076027.1">
    <property type="nucleotide sequence ID" value="NZ_JBEOZG010000001.1"/>
</dbReference>
<keyword evidence="1" id="KW-0472">Membrane</keyword>
<accession>A0ABW6UAF7</accession>
<gene>
    <name evidence="2" type="ORF">ACFY1D_02970</name>
</gene>
<keyword evidence="1" id="KW-1133">Transmembrane helix</keyword>
<keyword evidence="1" id="KW-0812">Transmembrane</keyword>
<feature type="transmembrane region" description="Helical" evidence="1">
    <location>
        <begin position="44"/>
        <end position="63"/>
    </location>
</feature>
<feature type="transmembrane region" description="Helical" evidence="1">
    <location>
        <begin position="6"/>
        <end position="23"/>
    </location>
</feature>
<protein>
    <submittedName>
        <fullName evidence="2">Uncharacterized protein</fullName>
    </submittedName>
</protein>
<comment type="caution">
    <text evidence="2">The sequence shown here is derived from an EMBL/GenBank/DDBJ whole genome shotgun (WGS) entry which is preliminary data.</text>
</comment>